<dbReference type="SMART" id="SM00347">
    <property type="entry name" value="HTH_MARR"/>
    <property type="match status" value="1"/>
</dbReference>
<dbReference type="PATRIC" id="fig|632772.20.peg.5611"/>
<dbReference type="KEGG" id="rop:ROP_53770"/>
<evidence type="ECO:0000256" key="3">
    <source>
        <dbReference type="ARBA" id="ARBA00023163"/>
    </source>
</evidence>
<dbReference type="InterPro" id="IPR036390">
    <property type="entry name" value="WH_DNA-bd_sf"/>
</dbReference>
<dbReference type="AlphaFoldDB" id="C1AVD4"/>
<sequence length="166" mass="18188">MDAEETQPVKHQSNSEPGSGDGQDLGPNLLYAIKQLELAIRSRMDTILRPAGITALQHTALTVLRRCDGLSSAELARTSFVTAQTMGEMIIALESRGLVSRRVDPHNRRQMPTSVTATGVELLDCYNAEVSALEEQMVSQLTLRKRGTLREYLHSCRAGLTGTEAH</sequence>
<evidence type="ECO:0000313" key="6">
    <source>
        <dbReference type="EMBL" id="BAH53624.1"/>
    </source>
</evidence>
<dbReference type="InterPro" id="IPR000835">
    <property type="entry name" value="HTH_MarR-typ"/>
</dbReference>
<gene>
    <name evidence="6" type="ordered locus">ROP_53770</name>
</gene>
<dbReference type="SUPFAM" id="SSF46785">
    <property type="entry name" value="Winged helix' DNA-binding domain"/>
    <property type="match status" value="1"/>
</dbReference>
<feature type="region of interest" description="Disordered" evidence="4">
    <location>
        <begin position="1"/>
        <end position="26"/>
    </location>
</feature>
<protein>
    <submittedName>
        <fullName evidence="6">Putative MarR family transcriptional regulator</fullName>
    </submittedName>
</protein>
<evidence type="ECO:0000259" key="5">
    <source>
        <dbReference type="PROSITE" id="PS50995"/>
    </source>
</evidence>
<evidence type="ECO:0000256" key="1">
    <source>
        <dbReference type="ARBA" id="ARBA00023015"/>
    </source>
</evidence>
<keyword evidence="2" id="KW-0238">DNA-binding</keyword>
<dbReference type="InterPro" id="IPR036388">
    <property type="entry name" value="WH-like_DNA-bd_sf"/>
</dbReference>
<dbReference type="HOGENOM" id="CLU_083287_27_5_11"/>
<dbReference type="STRING" id="632772.ROP_53770"/>
<dbReference type="PANTHER" id="PTHR42756">
    <property type="entry name" value="TRANSCRIPTIONAL REGULATOR, MARR"/>
    <property type="match status" value="1"/>
</dbReference>
<accession>C1AVD4</accession>
<dbReference type="EMBL" id="AP011115">
    <property type="protein sequence ID" value="BAH53624.1"/>
    <property type="molecule type" value="Genomic_DNA"/>
</dbReference>
<dbReference type="PANTHER" id="PTHR42756:SF1">
    <property type="entry name" value="TRANSCRIPTIONAL REPRESSOR OF EMRAB OPERON"/>
    <property type="match status" value="1"/>
</dbReference>
<dbReference type="InterPro" id="IPR023187">
    <property type="entry name" value="Tscrpt_reg_MarR-type_CS"/>
</dbReference>
<dbReference type="GO" id="GO:0003700">
    <property type="term" value="F:DNA-binding transcription factor activity"/>
    <property type="evidence" value="ECO:0007669"/>
    <property type="project" value="InterPro"/>
</dbReference>
<name>C1AVD4_RHOOB</name>
<reference evidence="6 7" key="1">
    <citation type="submission" date="2009-03" db="EMBL/GenBank/DDBJ databases">
        <title>Comparison of the complete genome sequences of Rhodococcus erythropolis PR4 and Rhodococcus opacus B4.</title>
        <authorList>
            <person name="Takarada H."/>
            <person name="Sekine M."/>
            <person name="Hosoyama A."/>
            <person name="Yamada R."/>
            <person name="Fujisawa T."/>
            <person name="Omata S."/>
            <person name="Shimizu A."/>
            <person name="Tsukatani N."/>
            <person name="Tanikawa S."/>
            <person name="Fujita N."/>
            <person name="Harayama S."/>
        </authorList>
    </citation>
    <scope>NUCLEOTIDE SEQUENCE [LARGE SCALE GENOMIC DNA]</scope>
    <source>
        <strain evidence="6 7">B4</strain>
    </source>
</reference>
<proteinExistence type="predicted"/>
<dbReference type="PROSITE" id="PS01117">
    <property type="entry name" value="HTH_MARR_1"/>
    <property type="match status" value="1"/>
</dbReference>
<dbReference type="GO" id="GO:0003677">
    <property type="term" value="F:DNA binding"/>
    <property type="evidence" value="ECO:0007669"/>
    <property type="project" value="UniProtKB-KW"/>
</dbReference>
<dbReference type="Gene3D" id="1.10.10.10">
    <property type="entry name" value="Winged helix-like DNA-binding domain superfamily/Winged helix DNA-binding domain"/>
    <property type="match status" value="1"/>
</dbReference>
<keyword evidence="3" id="KW-0804">Transcription</keyword>
<keyword evidence="1" id="KW-0805">Transcription regulation</keyword>
<evidence type="ECO:0000256" key="2">
    <source>
        <dbReference type="ARBA" id="ARBA00023125"/>
    </source>
</evidence>
<evidence type="ECO:0000313" key="7">
    <source>
        <dbReference type="Proteomes" id="UP000002212"/>
    </source>
</evidence>
<dbReference type="Proteomes" id="UP000002212">
    <property type="component" value="Chromosome"/>
</dbReference>
<evidence type="ECO:0000256" key="4">
    <source>
        <dbReference type="SAM" id="MobiDB-lite"/>
    </source>
</evidence>
<organism evidence="6 7">
    <name type="scientific">Rhodococcus opacus (strain B4)</name>
    <dbReference type="NCBI Taxonomy" id="632772"/>
    <lineage>
        <taxon>Bacteria</taxon>
        <taxon>Bacillati</taxon>
        <taxon>Actinomycetota</taxon>
        <taxon>Actinomycetes</taxon>
        <taxon>Mycobacteriales</taxon>
        <taxon>Nocardiaceae</taxon>
        <taxon>Rhodococcus</taxon>
    </lineage>
</organism>
<dbReference type="Pfam" id="PF12802">
    <property type="entry name" value="MarR_2"/>
    <property type="match status" value="1"/>
</dbReference>
<feature type="domain" description="HTH marR-type" evidence="5">
    <location>
        <begin position="26"/>
        <end position="158"/>
    </location>
</feature>
<dbReference type="PROSITE" id="PS50995">
    <property type="entry name" value="HTH_MARR_2"/>
    <property type="match status" value="1"/>
</dbReference>